<dbReference type="GO" id="GO:0009253">
    <property type="term" value="P:peptidoglycan catabolic process"/>
    <property type="evidence" value="ECO:0007669"/>
    <property type="project" value="InterPro"/>
</dbReference>
<dbReference type="RefSeq" id="WP_168881334.1">
    <property type="nucleotide sequence ID" value="NZ_JABAIL010000002.1"/>
</dbReference>
<dbReference type="InterPro" id="IPR050695">
    <property type="entry name" value="N-acetylmuramoyl_amidase_3"/>
</dbReference>
<dbReference type="PANTHER" id="PTHR30404">
    <property type="entry name" value="N-ACETYLMURAMOYL-L-ALANINE AMIDASE"/>
    <property type="match status" value="1"/>
</dbReference>
<dbReference type="SMART" id="SM00646">
    <property type="entry name" value="Ami_3"/>
    <property type="match status" value="1"/>
</dbReference>
<dbReference type="EMBL" id="JABAIL010000002">
    <property type="protein sequence ID" value="NLR90609.1"/>
    <property type="molecule type" value="Genomic_DNA"/>
</dbReference>
<evidence type="ECO:0000256" key="3">
    <source>
        <dbReference type="ARBA" id="ARBA00022801"/>
    </source>
</evidence>
<comment type="catalytic activity">
    <reaction evidence="1">
        <text>Hydrolyzes the link between N-acetylmuramoyl residues and L-amino acid residues in certain cell-wall glycopeptides.</text>
        <dbReference type="EC" id="3.5.1.28"/>
    </reaction>
</comment>
<dbReference type="InterPro" id="IPR002508">
    <property type="entry name" value="MurNAc-LAA_cat"/>
</dbReference>
<sequence>MLFKNNTLFTTLLLLFCFTLICHNESSAQSKFVVVIDPGHGGKDPGKPRGSKHHKHEKDLNLIIAQRLGLMIRSSMPDVQIYYTRTSDTYVSLEDRVEFAEVANADYFISIHSNSNPNKWIVGAKAHVDTNADQVSVALANKILNSIERNTLLQSRGIMNKADRGYNLFVLKNTTMPSVLIECGFLSNPYERQYLNSVNGQKQVANAIYKGFKEFHEKKNVQQGMYSIQILATNRKVPATNDKFQVLSRAGLIIKEHKIVRNNKPIYKYTVGTVVSPSAAQNLKLKVRRMGFQDAFVVNSVN</sequence>
<name>A0A7X8SHZ8_9BACT</name>
<dbReference type="Pfam" id="PF01520">
    <property type="entry name" value="Amidase_3"/>
    <property type="match status" value="1"/>
</dbReference>
<evidence type="ECO:0000256" key="1">
    <source>
        <dbReference type="ARBA" id="ARBA00001561"/>
    </source>
</evidence>
<reference evidence="6 7" key="1">
    <citation type="submission" date="2020-04" db="EMBL/GenBank/DDBJ databases">
        <title>Flammeovirga sp. SR4, a novel species isolated from seawater.</title>
        <authorList>
            <person name="Wang X."/>
        </authorList>
    </citation>
    <scope>NUCLEOTIDE SEQUENCE [LARGE SCALE GENOMIC DNA]</scope>
    <source>
        <strain evidence="6 7">SR4</strain>
    </source>
</reference>
<feature type="domain" description="MurNAc-LAA" evidence="5">
    <location>
        <begin position="97"/>
        <end position="213"/>
    </location>
</feature>
<evidence type="ECO:0000256" key="2">
    <source>
        <dbReference type="ARBA" id="ARBA00011901"/>
    </source>
</evidence>
<evidence type="ECO:0000313" key="7">
    <source>
        <dbReference type="Proteomes" id="UP000585050"/>
    </source>
</evidence>
<dbReference type="SUPFAM" id="SSF53187">
    <property type="entry name" value="Zn-dependent exopeptidases"/>
    <property type="match status" value="1"/>
</dbReference>
<dbReference type="EC" id="3.5.1.28" evidence="2"/>
<proteinExistence type="predicted"/>
<keyword evidence="7" id="KW-1185">Reference proteome</keyword>
<gene>
    <name evidence="6" type="ORF">HGP29_05295</name>
</gene>
<feature type="signal peptide" evidence="4">
    <location>
        <begin position="1"/>
        <end position="28"/>
    </location>
</feature>
<protein>
    <recommendedName>
        <fullName evidence="2">N-acetylmuramoyl-L-alanine amidase</fullName>
        <ecNumber evidence="2">3.5.1.28</ecNumber>
    </recommendedName>
</protein>
<dbReference type="CDD" id="cd02696">
    <property type="entry name" value="MurNAc-LAA"/>
    <property type="match status" value="1"/>
</dbReference>
<accession>A0A7X8SHZ8</accession>
<dbReference type="Gene3D" id="3.40.630.40">
    <property type="entry name" value="Zn-dependent exopeptidases"/>
    <property type="match status" value="1"/>
</dbReference>
<evidence type="ECO:0000256" key="4">
    <source>
        <dbReference type="SAM" id="SignalP"/>
    </source>
</evidence>
<keyword evidence="3" id="KW-0378">Hydrolase</keyword>
<dbReference type="AlphaFoldDB" id="A0A7X8SHZ8"/>
<evidence type="ECO:0000259" key="5">
    <source>
        <dbReference type="SMART" id="SM00646"/>
    </source>
</evidence>
<dbReference type="GO" id="GO:0008745">
    <property type="term" value="F:N-acetylmuramoyl-L-alanine amidase activity"/>
    <property type="evidence" value="ECO:0007669"/>
    <property type="project" value="UniProtKB-EC"/>
</dbReference>
<dbReference type="GO" id="GO:0030288">
    <property type="term" value="C:outer membrane-bounded periplasmic space"/>
    <property type="evidence" value="ECO:0007669"/>
    <property type="project" value="TreeGrafter"/>
</dbReference>
<feature type="chain" id="PRO_5031541269" description="N-acetylmuramoyl-L-alanine amidase" evidence="4">
    <location>
        <begin position="29"/>
        <end position="302"/>
    </location>
</feature>
<organism evidence="6 7">
    <name type="scientific">Flammeovirga agarivorans</name>
    <dbReference type="NCBI Taxonomy" id="2726742"/>
    <lineage>
        <taxon>Bacteria</taxon>
        <taxon>Pseudomonadati</taxon>
        <taxon>Bacteroidota</taxon>
        <taxon>Cytophagia</taxon>
        <taxon>Cytophagales</taxon>
        <taxon>Flammeovirgaceae</taxon>
        <taxon>Flammeovirga</taxon>
    </lineage>
</organism>
<dbReference type="Proteomes" id="UP000585050">
    <property type="component" value="Unassembled WGS sequence"/>
</dbReference>
<evidence type="ECO:0000313" key="6">
    <source>
        <dbReference type="EMBL" id="NLR90609.1"/>
    </source>
</evidence>
<dbReference type="PANTHER" id="PTHR30404:SF0">
    <property type="entry name" value="N-ACETYLMURAMOYL-L-ALANINE AMIDASE AMIC"/>
    <property type="match status" value="1"/>
</dbReference>
<comment type="caution">
    <text evidence="6">The sequence shown here is derived from an EMBL/GenBank/DDBJ whole genome shotgun (WGS) entry which is preliminary data.</text>
</comment>
<keyword evidence="4" id="KW-0732">Signal</keyword>